<dbReference type="EMBL" id="BMOB01000001">
    <property type="protein sequence ID" value="GGI76923.1"/>
    <property type="molecule type" value="Genomic_DNA"/>
</dbReference>
<gene>
    <name evidence="1" type="ORF">GCM10007966_02030</name>
</gene>
<comment type="caution">
    <text evidence="1">The sequence shown here is derived from an EMBL/GenBank/DDBJ whole genome shotgun (WGS) entry which is preliminary data.</text>
</comment>
<evidence type="ECO:0000313" key="1">
    <source>
        <dbReference type="EMBL" id="GGI76923.1"/>
    </source>
</evidence>
<evidence type="ECO:0000313" key="2">
    <source>
        <dbReference type="Proteomes" id="UP000630149"/>
    </source>
</evidence>
<reference evidence="1" key="1">
    <citation type="journal article" date="2014" name="Int. J. Syst. Evol. Microbiol.">
        <title>Complete genome sequence of Corynebacterium casei LMG S-19264T (=DSM 44701T), isolated from a smear-ripened cheese.</title>
        <authorList>
            <consortium name="US DOE Joint Genome Institute (JGI-PGF)"/>
            <person name="Walter F."/>
            <person name="Albersmeier A."/>
            <person name="Kalinowski J."/>
            <person name="Ruckert C."/>
        </authorList>
    </citation>
    <scope>NUCLEOTIDE SEQUENCE</scope>
    <source>
        <strain evidence="1">JCM 13919</strain>
    </source>
</reference>
<dbReference type="RefSeq" id="WP_131775445.1">
    <property type="nucleotide sequence ID" value="NZ_BMOB01000001.1"/>
</dbReference>
<proteinExistence type="predicted"/>
<keyword evidence="2" id="KW-1185">Reference proteome</keyword>
<name>A0A917JM05_9GAMM</name>
<organism evidence="1 2">
    <name type="scientific">Legionella impletisoli</name>
    <dbReference type="NCBI Taxonomy" id="343510"/>
    <lineage>
        <taxon>Bacteria</taxon>
        <taxon>Pseudomonadati</taxon>
        <taxon>Pseudomonadota</taxon>
        <taxon>Gammaproteobacteria</taxon>
        <taxon>Legionellales</taxon>
        <taxon>Legionellaceae</taxon>
        <taxon>Legionella</taxon>
    </lineage>
</organism>
<accession>A0A917JM05</accession>
<reference evidence="1" key="2">
    <citation type="submission" date="2020-09" db="EMBL/GenBank/DDBJ databases">
        <authorList>
            <person name="Sun Q."/>
            <person name="Ohkuma M."/>
        </authorList>
    </citation>
    <scope>NUCLEOTIDE SEQUENCE</scope>
    <source>
        <strain evidence="1">JCM 13919</strain>
    </source>
</reference>
<dbReference type="AlphaFoldDB" id="A0A917JM05"/>
<sequence length="62" mass="7051">MLTCYADKAYQVQSEAIHQEQQVMLLTPVKKEKGQEFLDAADQWLSTAFHTCVNLLNHSAAR</sequence>
<dbReference type="Proteomes" id="UP000630149">
    <property type="component" value="Unassembled WGS sequence"/>
</dbReference>
<protein>
    <submittedName>
        <fullName evidence="1">Uncharacterized protein</fullName>
    </submittedName>
</protein>
<dbReference type="OrthoDB" id="1024829at2"/>